<feature type="compositionally biased region" description="Low complexity" evidence="1">
    <location>
        <begin position="107"/>
        <end position="116"/>
    </location>
</feature>
<name>A0A085TS57_9RHOB</name>
<dbReference type="eggNOG" id="COG2861">
    <property type="taxonomic scope" value="Bacteria"/>
</dbReference>
<feature type="region of interest" description="Disordered" evidence="1">
    <location>
        <begin position="312"/>
        <end position="338"/>
    </location>
</feature>
<feature type="region of interest" description="Disordered" evidence="1">
    <location>
        <begin position="69"/>
        <end position="189"/>
    </location>
</feature>
<feature type="transmembrane region" description="Helical" evidence="2">
    <location>
        <begin position="6"/>
        <end position="27"/>
    </location>
</feature>
<keyword evidence="2" id="KW-0472">Membrane</keyword>
<evidence type="ECO:0000313" key="4">
    <source>
        <dbReference type="Proteomes" id="UP000028607"/>
    </source>
</evidence>
<comment type="caution">
    <text evidence="3">The sequence shown here is derived from an EMBL/GenBank/DDBJ whole genome shotgun (WGS) entry which is preliminary data.</text>
</comment>
<gene>
    <name evidence="3" type="ORF">DW2_17090</name>
</gene>
<dbReference type="AlphaFoldDB" id="A0A085TS57"/>
<dbReference type="STRING" id="1317124.DW2_17090"/>
<keyword evidence="2" id="KW-0812">Transmembrane</keyword>
<keyword evidence="2" id="KW-1133">Transmembrane helix</keyword>
<evidence type="ECO:0000256" key="2">
    <source>
        <dbReference type="SAM" id="Phobius"/>
    </source>
</evidence>
<evidence type="ECO:0000256" key="1">
    <source>
        <dbReference type="SAM" id="MobiDB-lite"/>
    </source>
</evidence>
<dbReference type="EMBL" id="AQRC01000017">
    <property type="protein sequence ID" value="KFE33554.1"/>
    <property type="molecule type" value="Genomic_DNA"/>
</dbReference>
<dbReference type="InterPro" id="IPR011330">
    <property type="entry name" value="Glyco_hydro/deAcase_b/a-brl"/>
</dbReference>
<feature type="compositionally biased region" description="Pro residues" evidence="1">
    <location>
        <begin position="137"/>
        <end position="147"/>
    </location>
</feature>
<proteinExistence type="predicted"/>
<reference evidence="3 4" key="2">
    <citation type="journal article" date="2015" name="Antonie Van Leeuwenhoek">
        <title>Thioclava indica sp. nov., isolated from surface seawater of the Indian Ocean.</title>
        <authorList>
            <person name="Liu Y."/>
            <person name="Lai Q."/>
            <person name="Du J."/>
            <person name="Xu H."/>
            <person name="Jiang L."/>
            <person name="Shao Z."/>
        </authorList>
    </citation>
    <scope>NUCLEOTIDE SEQUENCE [LARGE SCALE GENOMIC DNA]</scope>
    <source>
        <strain evidence="3 4">13D2W-2</strain>
    </source>
</reference>
<feature type="region of interest" description="Disordered" evidence="1">
    <location>
        <begin position="201"/>
        <end position="298"/>
    </location>
</feature>
<dbReference type="InterPro" id="IPR006837">
    <property type="entry name" value="Divergent_DAC"/>
</dbReference>
<accession>A0A085TS57</accession>
<dbReference type="PATRIC" id="fig|1317124.6.peg.3444"/>
<dbReference type="RefSeq" id="WP_038148396.1">
    <property type="nucleotide sequence ID" value="NZ_AQRC01000017.1"/>
</dbReference>
<keyword evidence="4" id="KW-1185">Reference proteome</keyword>
<dbReference type="Gene3D" id="3.20.20.370">
    <property type="entry name" value="Glycoside hydrolase/deacetylase"/>
    <property type="match status" value="1"/>
</dbReference>
<protein>
    <submittedName>
        <fullName evidence="3">YibQ protein</fullName>
    </submittedName>
</protein>
<sequence>MFGSVIRGGLAGIVVAVLTIAGLSLVLPRPKEPGEQFEEGLVAYAPKPQSDTVMVPAGSDFTRAATDRAPRMPAPAGAPLTAPTAPPSAPLSQPSLAPPPQIADTQPAARPEAAPETPEPQPNPEGEVAALEAPVTPEQPIPVPPPGDVNVPALGPAAAPSKAPSIPEAPQPPAGAPTLPVSPEAGPLVDAGIGREAALQTGEGASGPVTLSGAGMKAHRVPETQPDAASPDRSAAMPALPEAAPLTPDFAAPAPEMAPPASEPDMAPDATPDLTPQKPRVLTLDPAPSLPGKSIGGFKSAPGVIVDRLPQVGAAPPTDAAPGATPADVAPPSAPDTRAMTPLERFAAPVVPDPTKARVSIVLIDPGIAAGALDPDTITSLGLPMTIAIDPTRPGAAEDGQAFREAGYEIAILAADLPENATPADVEVALEAWRHTLPEAVAVVERRKPEFQNNRPLARQMVSALARDGLGLVTQKVGFDSANQIAASSGLPHTQIWRVLDAGREKAPAISRMLSRAGFEADREGQVAVMLSAWPETISGIDDWYVAEQSRFALVPVSSLVLSSVPAAGQ</sequence>
<feature type="compositionally biased region" description="Low complexity" evidence="1">
    <location>
        <begin position="148"/>
        <end position="166"/>
    </location>
</feature>
<organism evidence="3 4">
    <name type="scientific">Thioclava atlantica</name>
    <dbReference type="NCBI Taxonomy" id="1317124"/>
    <lineage>
        <taxon>Bacteria</taxon>
        <taxon>Pseudomonadati</taxon>
        <taxon>Pseudomonadota</taxon>
        <taxon>Alphaproteobacteria</taxon>
        <taxon>Rhodobacterales</taxon>
        <taxon>Paracoccaceae</taxon>
        <taxon>Thioclava</taxon>
    </lineage>
</organism>
<evidence type="ECO:0000313" key="3">
    <source>
        <dbReference type="EMBL" id="KFE33554.1"/>
    </source>
</evidence>
<feature type="compositionally biased region" description="Low complexity" evidence="1">
    <location>
        <begin position="74"/>
        <end position="83"/>
    </location>
</feature>
<dbReference type="SUPFAM" id="SSF88713">
    <property type="entry name" value="Glycoside hydrolase/deacetylase"/>
    <property type="match status" value="1"/>
</dbReference>
<dbReference type="OrthoDB" id="7658418at2"/>
<dbReference type="GO" id="GO:0005975">
    <property type="term" value="P:carbohydrate metabolic process"/>
    <property type="evidence" value="ECO:0007669"/>
    <property type="project" value="InterPro"/>
</dbReference>
<reference evidence="4" key="1">
    <citation type="submission" date="2013-04" db="EMBL/GenBank/DDBJ databases">
        <title>Thioclava sp. 13D2W-2 Genome Sequencing.</title>
        <authorList>
            <person name="Lai Q."/>
            <person name="Li G."/>
            <person name="Shao Z."/>
        </authorList>
    </citation>
    <scope>NUCLEOTIDE SEQUENCE [LARGE SCALE GENOMIC DNA]</scope>
    <source>
        <strain evidence="4">13D2W-2</strain>
    </source>
</reference>
<feature type="compositionally biased region" description="Low complexity" evidence="1">
    <location>
        <begin position="235"/>
        <end position="255"/>
    </location>
</feature>
<dbReference type="Pfam" id="PF04748">
    <property type="entry name" value="Polysacc_deac_2"/>
    <property type="match status" value="1"/>
</dbReference>
<feature type="compositionally biased region" description="Low complexity" evidence="1">
    <location>
        <begin position="312"/>
        <end position="331"/>
    </location>
</feature>
<dbReference type="Proteomes" id="UP000028607">
    <property type="component" value="Unassembled WGS sequence"/>
</dbReference>